<name>A0ABP6Z2F7_9ACTN</name>
<evidence type="ECO:0000313" key="2">
    <source>
        <dbReference type="Proteomes" id="UP001500707"/>
    </source>
</evidence>
<evidence type="ECO:0000313" key="1">
    <source>
        <dbReference type="EMBL" id="GAA3595414.1"/>
    </source>
</evidence>
<evidence type="ECO:0008006" key="3">
    <source>
        <dbReference type="Google" id="ProtNLM"/>
    </source>
</evidence>
<keyword evidence="2" id="KW-1185">Reference proteome</keyword>
<comment type="caution">
    <text evidence="1">The sequence shown here is derived from an EMBL/GenBank/DDBJ whole genome shotgun (WGS) entry which is preliminary data.</text>
</comment>
<accession>A0ABP6Z2F7</accession>
<gene>
    <name evidence="1" type="ORF">GCM10022295_90770</name>
</gene>
<reference evidence="2" key="1">
    <citation type="journal article" date="2019" name="Int. J. Syst. Evol. Microbiol.">
        <title>The Global Catalogue of Microorganisms (GCM) 10K type strain sequencing project: providing services to taxonomists for standard genome sequencing and annotation.</title>
        <authorList>
            <consortium name="The Broad Institute Genomics Platform"/>
            <consortium name="The Broad Institute Genome Sequencing Center for Infectious Disease"/>
            <person name="Wu L."/>
            <person name="Ma J."/>
        </authorList>
    </citation>
    <scope>NUCLEOTIDE SEQUENCE [LARGE SCALE GENOMIC DNA]</scope>
    <source>
        <strain evidence="2">JCM 17656</strain>
    </source>
</reference>
<dbReference type="Proteomes" id="UP001500707">
    <property type="component" value="Unassembled WGS sequence"/>
</dbReference>
<sequence>MPVLCSTSALRNEKPTLISGEAFEALNLPAPMCPPRVAAVPIATVVWRVVVGEGAGPVGGWLHRVAAGTRWAADDFEDEPVACSQAHHPGRASRRSMKVASMEMEYGFDLIRGFALASG</sequence>
<dbReference type="EMBL" id="BAABCE010000038">
    <property type="protein sequence ID" value="GAA3595414.1"/>
    <property type="molecule type" value="Genomic_DNA"/>
</dbReference>
<organism evidence="1 2">
    <name type="scientific">Streptomyces osmaniensis</name>
    <dbReference type="NCBI Taxonomy" id="593134"/>
    <lineage>
        <taxon>Bacteria</taxon>
        <taxon>Bacillati</taxon>
        <taxon>Actinomycetota</taxon>
        <taxon>Actinomycetes</taxon>
        <taxon>Kitasatosporales</taxon>
        <taxon>Streptomycetaceae</taxon>
        <taxon>Streptomyces</taxon>
    </lineage>
</organism>
<proteinExistence type="predicted"/>
<protein>
    <recommendedName>
        <fullName evidence="3">Transposase</fullName>
    </recommendedName>
</protein>